<protein>
    <submittedName>
        <fullName evidence="1">Uncharacterized protein</fullName>
    </submittedName>
</protein>
<keyword evidence="2" id="KW-1185">Reference proteome</keyword>
<name>A0A1G8ALS5_9FIRM</name>
<evidence type="ECO:0000313" key="1">
    <source>
        <dbReference type="EMBL" id="SDH21809.1"/>
    </source>
</evidence>
<dbReference type="RefSeq" id="WP_207649744.1">
    <property type="nucleotide sequence ID" value="NZ_FNCP01000011.1"/>
</dbReference>
<dbReference type="EMBL" id="FNCP01000011">
    <property type="protein sequence ID" value="SDH21809.1"/>
    <property type="molecule type" value="Genomic_DNA"/>
</dbReference>
<sequence>MIKIIEALCYNIVLTDSVKRKELFNEWAEISDWKVPDDIIDNSAGLVINYEL</sequence>
<organism evidence="1 2">
    <name type="scientific">Desulfosporosinus hippei DSM 8344</name>
    <dbReference type="NCBI Taxonomy" id="1121419"/>
    <lineage>
        <taxon>Bacteria</taxon>
        <taxon>Bacillati</taxon>
        <taxon>Bacillota</taxon>
        <taxon>Clostridia</taxon>
        <taxon>Eubacteriales</taxon>
        <taxon>Desulfitobacteriaceae</taxon>
        <taxon>Desulfosporosinus</taxon>
    </lineage>
</organism>
<reference evidence="2" key="1">
    <citation type="submission" date="2016-10" db="EMBL/GenBank/DDBJ databases">
        <authorList>
            <person name="Varghese N."/>
            <person name="Submissions S."/>
        </authorList>
    </citation>
    <scope>NUCLEOTIDE SEQUENCE [LARGE SCALE GENOMIC DNA]</scope>
    <source>
        <strain evidence="2">DSM 8344</strain>
    </source>
</reference>
<gene>
    <name evidence="1" type="ORF">SAMN05443529_11146</name>
</gene>
<dbReference type="AlphaFoldDB" id="A0A1G8ALS5"/>
<dbReference type="Proteomes" id="UP000198656">
    <property type="component" value="Unassembled WGS sequence"/>
</dbReference>
<proteinExistence type="predicted"/>
<dbReference type="STRING" id="1121419.SAMN05443529_11146"/>
<evidence type="ECO:0000313" key="2">
    <source>
        <dbReference type="Proteomes" id="UP000198656"/>
    </source>
</evidence>
<accession>A0A1G8ALS5</accession>